<dbReference type="Proteomes" id="UP000317650">
    <property type="component" value="Chromosome 3"/>
</dbReference>
<dbReference type="GO" id="GO:2001295">
    <property type="term" value="P:malonyl-CoA biosynthetic process"/>
    <property type="evidence" value="ECO:0007669"/>
    <property type="project" value="UniProtKB-UniPathway"/>
</dbReference>
<name>A0A4V4H641_MUSBA</name>
<protein>
    <recommendedName>
        <fullName evidence="2">acetyl-CoA carboxytransferase</fullName>
        <ecNumber evidence="2">2.1.3.15</ecNumber>
    </recommendedName>
</protein>
<evidence type="ECO:0000256" key="2">
    <source>
        <dbReference type="ARBA" id="ARBA00011883"/>
    </source>
</evidence>
<keyword evidence="6" id="KW-0276">Fatty acid metabolism</keyword>
<evidence type="ECO:0000256" key="1">
    <source>
        <dbReference type="ARBA" id="ARBA00004956"/>
    </source>
</evidence>
<dbReference type="Pfam" id="PF03255">
    <property type="entry name" value="ACCA"/>
    <property type="match status" value="1"/>
</dbReference>
<keyword evidence="7" id="KW-0067">ATP-binding</keyword>
<comment type="pathway">
    <text evidence="1">Lipid metabolism; malonyl-CoA biosynthesis; malonyl-CoA from acetyl-CoA: step 1/1.</text>
</comment>
<dbReference type="GO" id="GO:0003989">
    <property type="term" value="F:acetyl-CoA carboxylase activity"/>
    <property type="evidence" value="ECO:0007669"/>
    <property type="project" value="InterPro"/>
</dbReference>
<dbReference type="PROSITE" id="PS50989">
    <property type="entry name" value="COA_CT_CTER"/>
    <property type="match status" value="1"/>
</dbReference>
<dbReference type="EMBL" id="PYDT01000006">
    <property type="protein sequence ID" value="THU58416.1"/>
    <property type="molecule type" value="Genomic_DNA"/>
</dbReference>
<evidence type="ECO:0000256" key="9">
    <source>
        <dbReference type="ARBA" id="ARBA00023160"/>
    </source>
</evidence>
<sequence length="283" mass="31945">MRLLWTSLIKLIYWKANTRSYWKALHMMKYADHHGFPIITFIDTPRAFSDLRSKELGQGKTIAFNLRAMFGVKVPIVTVVIGEGGSGGALAIGCANKLYMLENSVFYVARIHQYKLYEIVYLVPSNELGGMDKDSLLNRGHMKFWVLGGFVEGEPVEPEIKRNMKKKEADVSQVTADIEMEIESLKKAAQEAKGKSPVSAISTETIEKLRQEVDKEMSNAFISMGLQGKLETLKLEVSKSPDTPDETVSPALKDRIERLVQEFKHNLYRPGSFIGLKQKLDML</sequence>
<comment type="caution">
    <text evidence="12">The sequence shown here is derived from an EMBL/GenBank/DDBJ whole genome shotgun (WGS) entry which is preliminary data.</text>
</comment>
<dbReference type="GO" id="GO:0006633">
    <property type="term" value="P:fatty acid biosynthetic process"/>
    <property type="evidence" value="ECO:0007669"/>
    <property type="project" value="UniProtKB-KW"/>
</dbReference>
<accession>A0A4V4H641</accession>
<dbReference type="InterPro" id="IPR029045">
    <property type="entry name" value="ClpP/crotonase-like_dom_sf"/>
</dbReference>
<evidence type="ECO:0000259" key="11">
    <source>
        <dbReference type="PROSITE" id="PS50989"/>
    </source>
</evidence>
<keyword evidence="9" id="KW-0275">Fatty acid biosynthesis</keyword>
<evidence type="ECO:0000256" key="8">
    <source>
        <dbReference type="ARBA" id="ARBA00023098"/>
    </source>
</evidence>
<keyword evidence="13" id="KW-1185">Reference proteome</keyword>
<evidence type="ECO:0000256" key="5">
    <source>
        <dbReference type="ARBA" id="ARBA00022741"/>
    </source>
</evidence>
<dbReference type="InterPro" id="IPR011763">
    <property type="entry name" value="COA_CT_C"/>
</dbReference>
<dbReference type="PRINTS" id="PR01069">
    <property type="entry name" value="ACCCTRFRASEA"/>
</dbReference>
<dbReference type="Gene3D" id="3.90.226.10">
    <property type="entry name" value="2-enoyl-CoA Hydratase, Chain A, domain 1"/>
    <property type="match status" value="1"/>
</dbReference>
<evidence type="ECO:0000313" key="12">
    <source>
        <dbReference type="EMBL" id="THU58416.1"/>
    </source>
</evidence>
<evidence type="ECO:0000256" key="4">
    <source>
        <dbReference type="ARBA" id="ARBA00022679"/>
    </source>
</evidence>
<dbReference type="GO" id="GO:0005524">
    <property type="term" value="F:ATP binding"/>
    <property type="evidence" value="ECO:0007669"/>
    <property type="project" value="UniProtKB-KW"/>
</dbReference>
<dbReference type="AlphaFoldDB" id="A0A4V4H641"/>
<dbReference type="PANTHER" id="PTHR42853:SF3">
    <property type="entry name" value="ACETYL-COENZYME A CARBOXYLASE CARBOXYL TRANSFERASE SUBUNIT ALPHA, CHLOROPLASTIC"/>
    <property type="match status" value="1"/>
</dbReference>
<evidence type="ECO:0000256" key="3">
    <source>
        <dbReference type="ARBA" id="ARBA00022516"/>
    </source>
</evidence>
<evidence type="ECO:0000256" key="7">
    <source>
        <dbReference type="ARBA" id="ARBA00022840"/>
    </source>
</evidence>
<keyword evidence="5" id="KW-0547">Nucleotide-binding</keyword>
<keyword evidence="4" id="KW-0808">Transferase</keyword>
<evidence type="ECO:0000256" key="10">
    <source>
        <dbReference type="ARBA" id="ARBA00049152"/>
    </source>
</evidence>
<dbReference type="InterPro" id="IPR001095">
    <property type="entry name" value="Acetyl_CoA_COase_a_su"/>
</dbReference>
<proteinExistence type="predicted"/>
<dbReference type="GO" id="GO:0016743">
    <property type="term" value="F:carboxyl- or carbamoyltransferase activity"/>
    <property type="evidence" value="ECO:0007669"/>
    <property type="project" value="InterPro"/>
</dbReference>
<dbReference type="STRING" id="52838.A0A4V4H641"/>
<gene>
    <name evidence="12" type="ORF">C4D60_Mb03t14020</name>
</gene>
<keyword evidence="3" id="KW-0444">Lipid biosynthesis</keyword>
<evidence type="ECO:0000256" key="6">
    <source>
        <dbReference type="ARBA" id="ARBA00022832"/>
    </source>
</evidence>
<feature type="domain" description="CoA carboxyltransferase C-terminal" evidence="11">
    <location>
        <begin position="1"/>
        <end position="219"/>
    </location>
</feature>
<keyword evidence="8" id="KW-0443">Lipid metabolism</keyword>
<evidence type="ECO:0000313" key="13">
    <source>
        <dbReference type="Proteomes" id="UP000317650"/>
    </source>
</evidence>
<organism evidence="12 13">
    <name type="scientific">Musa balbisiana</name>
    <name type="common">Banana</name>
    <dbReference type="NCBI Taxonomy" id="52838"/>
    <lineage>
        <taxon>Eukaryota</taxon>
        <taxon>Viridiplantae</taxon>
        <taxon>Streptophyta</taxon>
        <taxon>Embryophyta</taxon>
        <taxon>Tracheophyta</taxon>
        <taxon>Spermatophyta</taxon>
        <taxon>Magnoliopsida</taxon>
        <taxon>Liliopsida</taxon>
        <taxon>Zingiberales</taxon>
        <taxon>Musaceae</taxon>
        <taxon>Musa</taxon>
    </lineage>
</organism>
<comment type="catalytic activity">
    <reaction evidence="10">
        <text>N(6)-carboxybiotinyl-L-lysyl-[protein] + acetyl-CoA = N(6)-biotinyl-L-lysyl-[protein] + malonyl-CoA</text>
        <dbReference type="Rhea" id="RHEA:54728"/>
        <dbReference type="Rhea" id="RHEA-COMP:10505"/>
        <dbReference type="Rhea" id="RHEA-COMP:10506"/>
        <dbReference type="ChEBI" id="CHEBI:57288"/>
        <dbReference type="ChEBI" id="CHEBI:57384"/>
        <dbReference type="ChEBI" id="CHEBI:83144"/>
        <dbReference type="ChEBI" id="CHEBI:83145"/>
        <dbReference type="EC" id="2.1.3.15"/>
    </reaction>
</comment>
<dbReference type="UniPathway" id="UPA00655">
    <property type="reaction ID" value="UER00711"/>
</dbReference>
<dbReference type="GO" id="GO:0009317">
    <property type="term" value="C:acetyl-CoA carboxylase complex"/>
    <property type="evidence" value="ECO:0007669"/>
    <property type="project" value="InterPro"/>
</dbReference>
<reference evidence="12 13" key="1">
    <citation type="journal article" date="2019" name="Nat. Plants">
        <title>Genome sequencing of Musa balbisiana reveals subgenome evolution and function divergence in polyploid bananas.</title>
        <authorList>
            <person name="Yao X."/>
        </authorList>
    </citation>
    <scope>NUCLEOTIDE SEQUENCE [LARGE SCALE GENOMIC DNA]</scope>
    <source>
        <strain evidence="13">cv. DH-PKW</strain>
        <tissue evidence="12">Leaves</tissue>
    </source>
</reference>
<dbReference type="EC" id="2.1.3.15" evidence="2"/>
<dbReference type="SUPFAM" id="SSF52096">
    <property type="entry name" value="ClpP/crotonase"/>
    <property type="match status" value="1"/>
</dbReference>
<dbReference type="PANTHER" id="PTHR42853">
    <property type="entry name" value="ACETYL-COENZYME A CARBOXYLASE CARBOXYL TRANSFERASE SUBUNIT ALPHA"/>
    <property type="match status" value="1"/>
</dbReference>